<dbReference type="InterPro" id="IPR001173">
    <property type="entry name" value="Glyco_trans_2-like"/>
</dbReference>
<organism evidence="5 6">
    <name type="scientific">Segatella copri</name>
    <dbReference type="NCBI Taxonomy" id="165179"/>
    <lineage>
        <taxon>Bacteria</taxon>
        <taxon>Pseudomonadati</taxon>
        <taxon>Bacteroidota</taxon>
        <taxon>Bacteroidia</taxon>
        <taxon>Bacteroidales</taxon>
        <taxon>Prevotellaceae</taxon>
        <taxon>Segatella</taxon>
    </lineage>
</organism>
<name>A0AAW5IRR0_9BACT</name>
<keyword evidence="2 5" id="KW-0328">Glycosyltransferase</keyword>
<evidence type="ECO:0000313" key="5">
    <source>
        <dbReference type="EMBL" id="MCP9565456.1"/>
    </source>
</evidence>
<proteinExistence type="inferred from homology"/>
<dbReference type="PANTHER" id="PTHR43179">
    <property type="entry name" value="RHAMNOSYLTRANSFERASE WBBL"/>
    <property type="match status" value="1"/>
</dbReference>
<dbReference type="Pfam" id="PF00535">
    <property type="entry name" value="Glycos_transf_2"/>
    <property type="match status" value="1"/>
</dbReference>
<dbReference type="AlphaFoldDB" id="A0AAW5IRR0"/>
<sequence length="281" mass="32928">MISISDISIVIVLYQELPPAYIYEDFGVNYILVDNTPGRNLNLDIPNVYYIPLDENYGIAKALNVGFSFAKKQGFSWVLTMDQDSLLSQNMLAGYTKFINVSHQKIGIVCPLLQVYRDEKVLLQDSYVQVNEALTSGSLINMDAYEAAGGFLEKLFIDEVDFEFCWHIRSLGYHVYQLKNVVMQHQLGDTKEYKLFGRHLFYVMNEKPIRHYYMQRNQLYIRNQYANIYPEIKPTIWGTFMCLAKIVLFEKNVLKKIKARYLGYRDFRNNIFGECKYKELL</sequence>
<dbReference type="PANTHER" id="PTHR43179:SF12">
    <property type="entry name" value="GALACTOFURANOSYLTRANSFERASE GLFT2"/>
    <property type="match status" value="1"/>
</dbReference>
<dbReference type="RefSeq" id="WP_254953628.1">
    <property type="nucleotide sequence ID" value="NZ_JANDWY010000032.1"/>
</dbReference>
<evidence type="ECO:0000313" key="6">
    <source>
        <dbReference type="Proteomes" id="UP001205531"/>
    </source>
</evidence>
<gene>
    <name evidence="5" type="ORF">NNC64_13020</name>
</gene>
<dbReference type="EC" id="2.4.-.-" evidence="5"/>
<protein>
    <submittedName>
        <fullName evidence="5">Glycosyltransferase</fullName>
        <ecNumber evidence="5">2.4.-.-</ecNumber>
    </submittedName>
</protein>
<evidence type="ECO:0000256" key="3">
    <source>
        <dbReference type="ARBA" id="ARBA00022679"/>
    </source>
</evidence>
<feature type="domain" description="Glycosyltransferase 2-like" evidence="4">
    <location>
        <begin position="45"/>
        <end position="95"/>
    </location>
</feature>
<accession>A0AAW5IRR0</accession>
<dbReference type="InterPro" id="IPR029044">
    <property type="entry name" value="Nucleotide-diphossugar_trans"/>
</dbReference>
<evidence type="ECO:0000259" key="4">
    <source>
        <dbReference type="Pfam" id="PF00535"/>
    </source>
</evidence>
<evidence type="ECO:0000256" key="1">
    <source>
        <dbReference type="ARBA" id="ARBA00006739"/>
    </source>
</evidence>
<keyword evidence="3 5" id="KW-0808">Transferase</keyword>
<dbReference type="GO" id="GO:0016757">
    <property type="term" value="F:glycosyltransferase activity"/>
    <property type="evidence" value="ECO:0007669"/>
    <property type="project" value="UniProtKB-KW"/>
</dbReference>
<evidence type="ECO:0000256" key="2">
    <source>
        <dbReference type="ARBA" id="ARBA00022676"/>
    </source>
</evidence>
<comment type="caution">
    <text evidence="5">The sequence shown here is derived from an EMBL/GenBank/DDBJ whole genome shotgun (WGS) entry which is preliminary data.</text>
</comment>
<dbReference type="Gene3D" id="3.90.550.10">
    <property type="entry name" value="Spore Coat Polysaccharide Biosynthesis Protein SpsA, Chain A"/>
    <property type="match status" value="1"/>
</dbReference>
<dbReference type="Proteomes" id="UP001205531">
    <property type="component" value="Unassembled WGS sequence"/>
</dbReference>
<dbReference type="SUPFAM" id="SSF53448">
    <property type="entry name" value="Nucleotide-diphospho-sugar transferases"/>
    <property type="match status" value="1"/>
</dbReference>
<reference evidence="5" key="1">
    <citation type="submission" date="2022-07" db="EMBL/GenBank/DDBJ databases">
        <title>Prevotella copri.</title>
        <authorList>
            <person name="Yang C."/>
        </authorList>
    </citation>
    <scope>NUCLEOTIDE SEQUENCE</scope>
    <source>
        <strain evidence="5">HF2107</strain>
    </source>
</reference>
<dbReference type="EMBL" id="JANDWZ010000035">
    <property type="protein sequence ID" value="MCP9565456.1"/>
    <property type="molecule type" value="Genomic_DNA"/>
</dbReference>
<comment type="similarity">
    <text evidence="1">Belongs to the glycosyltransferase 2 family.</text>
</comment>